<accession>A0A8S5M783</accession>
<proteinExistence type="predicted"/>
<reference evidence="1" key="1">
    <citation type="journal article" date="2021" name="Proc. Natl. Acad. Sci. U.S.A.">
        <title>A Catalog of Tens of Thousands of Viruses from Human Metagenomes Reveals Hidden Associations with Chronic Diseases.</title>
        <authorList>
            <person name="Tisza M.J."/>
            <person name="Buck C.B."/>
        </authorList>
    </citation>
    <scope>NUCLEOTIDE SEQUENCE</scope>
    <source>
        <strain evidence="1">Ctrgt10</strain>
    </source>
</reference>
<protein>
    <submittedName>
        <fullName evidence="1">Uncharacterized protein</fullName>
    </submittedName>
</protein>
<name>A0A8S5M783_9CAUD</name>
<sequence length="255" mass="28840">MNLLEKQLLTDEEYTNLNQLSGSERKNELTRLAEKYFGENPDYEAMKGPLVDSFLEYGTNTSQNKFLLFANTKGDTALKCTADQMWLIYALIQNSETNVVTGKVAQTSWLYDPRSYDGSEFKIKALAFLASDEAEDYGDIRRKPTKEILATTDDNEIEKLLSNWQTKDGESSSKNYRSKRRSKIKNAAKQNLFKNDTTEVAELKTSALANLETTFDLTEAQIIAILNKVYTANMTEEELYTAAIKEIGSNVLANK</sequence>
<organism evidence="1">
    <name type="scientific">Siphoviridae sp. ctrgt10</name>
    <dbReference type="NCBI Taxonomy" id="2826479"/>
    <lineage>
        <taxon>Viruses</taxon>
        <taxon>Duplodnaviria</taxon>
        <taxon>Heunggongvirae</taxon>
        <taxon>Uroviricota</taxon>
        <taxon>Caudoviricetes</taxon>
    </lineage>
</organism>
<evidence type="ECO:0000313" key="1">
    <source>
        <dbReference type="EMBL" id="DAD78165.1"/>
    </source>
</evidence>
<dbReference type="EMBL" id="BK014839">
    <property type="protein sequence ID" value="DAD78165.1"/>
    <property type="molecule type" value="Genomic_DNA"/>
</dbReference>